<evidence type="ECO:0000256" key="1">
    <source>
        <dbReference type="SAM" id="MobiDB-lite"/>
    </source>
</evidence>
<gene>
    <name evidence="3" type="ORF">SCMC78_47300</name>
</gene>
<feature type="domain" description="N-acetyltransferase" evidence="2">
    <location>
        <begin position="45"/>
        <end position="202"/>
    </location>
</feature>
<organism evidence="3">
    <name type="scientific">Streptomyces sp. CMC78</name>
    <dbReference type="NCBI Taxonomy" id="3231512"/>
    <lineage>
        <taxon>Bacteria</taxon>
        <taxon>Bacillati</taxon>
        <taxon>Actinomycetota</taxon>
        <taxon>Actinomycetes</taxon>
        <taxon>Kitasatosporales</taxon>
        <taxon>Streptomycetaceae</taxon>
        <taxon>Streptomyces</taxon>
    </lineage>
</organism>
<dbReference type="Pfam" id="PF13302">
    <property type="entry name" value="Acetyltransf_3"/>
    <property type="match status" value="1"/>
</dbReference>
<accession>A0AB33KMP8</accession>
<dbReference type="GO" id="GO:1990189">
    <property type="term" value="F:protein N-terminal-serine acetyltransferase activity"/>
    <property type="evidence" value="ECO:0007669"/>
    <property type="project" value="TreeGrafter"/>
</dbReference>
<dbReference type="SUPFAM" id="SSF55729">
    <property type="entry name" value="Acyl-CoA N-acyltransferases (Nat)"/>
    <property type="match status" value="1"/>
</dbReference>
<dbReference type="PANTHER" id="PTHR43441">
    <property type="entry name" value="RIBOSOMAL-PROTEIN-SERINE ACETYLTRANSFERASE"/>
    <property type="match status" value="1"/>
</dbReference>
<dbReference type="GO" id="GO:0005737">
    <property type="term" value="C:cytoplasm"/>
    <property type="evidence" value="ECO:0007669"/>
    <property type="project" value="TreeGrafter"/>
</dbReference>
<evidence type="ECO:0000259" key="2">
    <source>
        <dbReference type="PROSITE" id="PS51186"/>
    </source>
</evidence>
<dbReference type="InterPro" id="IPR016181">
    <property type="entry name" value="Acyl_CoA_acyltransferase"/>
</dbReference>
<sequence length="235" mass="25463">MLLSGPGRNPRRRPRTVTAMEYEGELRMDRTGRYDGSDVIGSGGLRLRRWREEDLPALLRAYEDPAMHRWLATQVSGPDGAADWLEAQRTGWASGTRFAFAVTEGGQEDEPLGNAVLKRPDPVSGRAEVGYWTTASARGRGVAPRALAALTDWAFTTFAEQGLTRLELLHQVDNEASCRVAEKCGYPLARVIPALPPDYPLDGHVHAREAAAALSRSAGRRGEAAGTDGGRASGR</sequence>
<name>A0AB33KMP8_9ACTN</name>
<dbReference type="PROSITE" id="PS51186">
    <property type="entry name" value="GNAT"/>
    <property type="match status" value="1"/>
</dbReference>
<proteinExistence type="predicted"/>
<feature type="region of interest" description="Disordered" evidence="1">
    <location>
        <begin position="211"/>
        <end position="235"/>
    </location>
</feature>
<dbReference type="InterPro" id="IPR000182">
    <property type="entry name" value="GNAT_dom"/>
</dbReference>
<reference evidence="3" key="1">
    <citation type="submission" date="2024-07" db="EMBL/GenBank/DDBJ databases">
        <title>Complete genome sequences of cellulolytic bacteria, Kitasatospora sp. CMC57 and Streptomyces sp. CMC78, isolated from Japanese agricultural soil.</title>
        <authorList>
            <person name="Hashimoto T."/>
            <person name="Ito M."/>
            <person name="Iwamoto M."/>
            <person name="Fukahori D."/>
            <person name="Shoda T."/>
            <person name="Sakoda M."/>
            <person name="Morohoshi T."/>
            <person name="Mitsuboshi M."/>
            <person name="Nishizawa T."/>
        </authorList>
    </citation>
    <scope>NUCLEOTIDE SEQUENCE</scope>
    <source>
        <strain evidence="3">CMC78</strain>
    </source>
</reference>
<dbReference type="AlphaFoldDB" id="A0AB33KMP8"/>
<dbReference type="GO" id="GO:0008999">
    <property type="term" value="F:protein-N-terminal-alanine acetyltransferase activity"/>
    <property type="evidence" value="ECO:0007669"/>
    <property type="project" value="TreeGrafter"/>
</dbReference>
<dbReference type="PANTHER" id="PTHR43441:SF10">
    <property type="entry name" value="ACETYLTRANSFERASE"/>
    <property type="match status" value="1"/>
</dbReference>
<dbReference type="InterPro" id="IPR051908">
    <property type="entry name" value="Ribosomal_N-acetyltransferase"/>
</dbReference>
<evidence type="ECO:0000313" key="3">
    <source>
        <dbReference type="EMBL" id="BFP54923.1"/>
    </source>
</evidence>
<protein>
    <recommendedName>
        <fullName evidence="2">N-acetyltransferase domain-containing protein</fullName>
    </recommendedName>
</protein>
<dbReference type="Gene3D" id="3.40.630.30">
    <property type="match status" value="1"/>
</dbReference>
<dbReference type="EMBL" id="AP035884">
    <property type="protein sequence ID" value="BFP54923.1"/>
    <property type="molecule type" value="Genomic_DNA"/>
</dbReference>
<dbReference type="KEGG" id="stcm:SCMC78_47300"/>